<dbReference type="Proteomes" id="UP001638806">
    <property type="component" value="Unassembled WGS sequence"/>
</dbReference>
<comment type="caution">
    <text evidence="1">The sequence shown here is derived from an EMBL/GenBank/DDBJ whole genome shotgun (WGS) entry which is preliminary data.</text>
</comment>
<dbReference type="EMBL" id="JBGNUJ010000004">
    <property type="protein sequence ID" value="KAL3960833.1"/>
    <property type="molecule type" value="Genomic_DNA"/>
</dbReference>
<organism evidence="1 2">
    <name type="scientific">Purpureocillium lilacinum</name>
    <name type="common">Paecilomyces lilacinus</name>
    <dbReference type="NCBI Taxonomy" id="33203"/>
    <lineage>
        <taxon>Eukaryota</taxon>
        <taxon>Fungi</taxon>
        <taxon>Dikarya</taxon>
        <taxon>Ascomycota</taxon>
        <taxon>Pezizomycotina</taxon>
        <taxon>Sordariomycetes</taxon>
        <taxon>Hypocreomycetidae</taxon>
        <taxon>Hypocreales</taxon>
        <taxon>Ophiocordycipitaceae</taxon>
        <taxon>Purpureocillium</taxon>
    </lineage>
</organism>
<proteinExistence type="predicted"/>
<evidence type="ECO:0000313" key="1">
    <source>
        <dbReference type="EMBL" id="KAL3960833.1"/>
    </source>
</evidence>
<keyword evidence="2" id="KW-1185">Reference proteome</keyword>
<reference evidence="1" key="1">
    <citation type="submission" date="2024-12" db="EMBL/GenBank/DDBJ databases">
        <title>Comparative genomics and development of molecular markers within Purpureocillium lilacinum and among Purpureocillium species.</title>
        <authorList>
            <person name="Yeh Z.-Y."/>
            <person name="Ni N.-T."/>
            <person name="Lo P.-H."/>
            <person name="Mushyakhwo K."/>
            <person name="Lin C.-F."/>
            <person name="Nai Y.-S."/>
        </authorList>
    </citation>
    <scope>NUCLEOTIDE SEQUENCE</scope>
    <source>
        <strain evidence="1">NCHU-NPUST-175</strain>
    </source>
</reference>
<protein>
    <submittedName>
        <fullName evidence="1">Uncharacterized protein</fullName>
    </submittedName>
</protein>
<name>A0ACC4DZY0_PURLI</name>
<accession>A0ACC4DZY0</accession>
<gene>
    <name evidence="1" type="ORF">ACCO45_005950</name>
</gene>
<evidence type="ECO:0000313" key="2">
    <source>
        <dbReference type="Proteomes" id="UP001638806"/>
    </source>
</evidence>
<sequence>MLQTMLGLRAIPLLRGVTRTIATPTRDAAWRRFFSSEGTQTMARYAQRQGARPAPLLRAGAARQGTTRTTFSFAGMGQRTTQRRGFRFSAWRRNANGEKPQEKLSLGQRLKKLSKEYGWSAVGVYLALSVLDFPFCFLLVRIVGTDTIGKIEHYVVESVKHWVPESVRDAAHRYWSSLKSVETEKLGDDGISEKVEMAGWGVEEASERNKEEASLATQLALAYAIHKSFIFIRVPLTAAVTPKVVKVLRSWGWNIGKKRPS</sequence>